<protein>
    <recommendedName>
        <fullName evidence="3">Ubiquinone biosynthesis protein UbiJ</fullName>
    </recommendedName>
</protein>
<gene>
    <name evidence="1" type="ORF">ABDJ40_05115</name>
</gene>
<sequence length="171" mass="18005">MIQDWSTLLAPAVQDRIALLLNHVLSRESVATDRLRPHAGRVLRVHLAGWPALLPAAPDMLLAITPAGLFERLDGAPEEALRIEVDASNPAALALGALTGAKPGVQVQGDAALAGDMSWLMDNLRWDIEDDLAKLVGPMPARQLARWSQAAAQACGALARGAAGLMKSRGG</sequence>
<evidence type="ECO:0000313" key="1">
    <source>
        <dbReference type="EMBL" id="MEO3712147.1"/>
    </source>
</evidence>
<dbReference type="PANTHER" id="PTHR38693">
    <property type="entry name" value="UBIQUINONE BIOSYNTHESIS PROTEIN UBIJ"/>
    <property type="match status" value="1"/>
</dbReference>
<evidence type="ECO:0000313" key="2">
    <source>
        <dbReference type="Proteomes" id="UP001462640"/>
    </source>
</evidence>
<keyword evidence="2" id="KW-1185">Reference proteome</keyword>
<dbReference type="Proteomes" id="UP001462640">
    <property type="component" value="Unassembled WGS sequence"/>
</dbReference>
<evidence type="ECO:0008006" key="3">
    <source>
        <dbReference type="Google" id="ProtNLM"/>
    </source>
</evidence>
<proteinExistence type="predicted"/>
<dbReference type="InterPro" id="IPR038989">
    <property type="entry name" value="UbiJ"/>
</dbReference>
<dbReference type="EMBL" id="JBDPZC010000001">
    <property type="protein sequence ID" value="MEO3712147.1"/>
    <property type="molecule type" value="Genomic_DNA"/>
</dbReference>
<reference evidence="1 2" key="1">
    <citation type="submission" date="2024-05" db="EMBL/GenBank/DDBJ databases">
        <title>Roseateles sp. 2.12 16S ribosomal RNA gene Genome sequencing and assembly.</title>
        <authorList>
            <person name="Woo H."/>
        </authorList>
    </citation>
    <scope>NUCLEOTIDE SEQUENCE [LARGE SCALE GENOMIC DNA]</scope>
    <source>
        <strain evidence="1 2">2.12</strain>
    </source>
</reference>
<dbReference type="PANTHER" id="PTHR38693:SF1">
    <property type="entry name" value="UBIQUINONE BIOSYNTHESIS ACCESSORY FACTOR UBIJ"/>
    <property type="match status" value="1"/>
</dbReference>
<accession>A0ABV0GAR2</accession>
<organism evidence="1 2">
    <name type="scientific">Roseateles flavus</name>
    <dbReference type="NCBI Taxonomy" id="3149041"/>
    <lineage>
        <taxon>Bacteria</taxon>
        <taxon>Pseudomonadati</taxon>
        <taxon>Pseudomonadota</taxon>
        <taxon>Betaproteobacteria</taxon>
        <taxon>Burkholderiales</taxon>
        <taxon>Sphaerotilaceae</taxon>
        <taxon>Roseateles</taxon>
    </lineage>
</organism>
<name>A0ABV0GAR2_9BURK</name>
<dbReference type="RefSeq" id="WP_269631525.1">
    <property type="nucleotide sequence ID" value="NZ_JBDPZC010000001.1"/>
</dbReference>
<comment type="caution">
    <text evidence="1">The sequence shown here is derived from an EMBL/GenBank/DDBJ whole genome shotgun (WGS) entry which is preliminary data.</text>
</comment>